<evidence type="ECO:0000313" key="3">
    <source>
        <dbReference type="EMBL" id="SCF14350.1"/>
    </source>
</evidence>
<feature type="transmembrane region" description="Helical" evidence="2">
    <location>
        <begin position="74"/>
        <end position="92"/>
    </location>
</feature>
<feature type="transmembrane region" description="Helical" evidence="2">
    <location>
        <begin position="104"/>
        <end position="128"/>
    </location>
</feature>
<dbReference type="Pfam" id="PF06772">
    <property type="entry name" value="LtrA"/>
    <property type="match status" value="1"/>
</dbReference>
<feature type="region of interest" description="Disordered" evidence="1">
    <location>
        <begin position="1"/>
        <end position="28"/>
    </location>
</feature>
<keyword evidence="4" id="KW-1185">Reference proteome</keyword>
<dbReference type="Proteomes" id="UP000199405">
    <property type="component" value="Unassembled WGS sequence"/>
</dbReference>
<comment type="caution">
    <text evidence="3">The sequence shown here is derived from an EMBL/GenBank/DDBJ whole genome shotgun (WGS) entry which is preliminary data.</text>
</comment>
<dbReference type="InterPro" id="IPR010640">
    <property type="entry name" value="Low_temperature_requirement_A"/>
</dbReference>
<sequence length="418" mass="44937">MLRLPHESDRGRGPAVRTAEPAALRSSGGGPDRATFLELFFDLVYVFALTRISARAFEDLVLEGGQTGWTAVTGGGKTLLLLLALWAVWQGTAWTTSRYDPHHLWLQVIVITALISAMVMGVAIPRAFSHSGLMFAAAYVVAQVSRPAILVLVLHRQQYRRLKLRMLITFCATGVLWLAGALLPGSARVVLWTTALLLEYLAARFGWPMPGLGRSTVSRWDIHGEHLAERYQQIFLVALGETILLAGLAFTRSPTSPGMVAAFAVALATSVLLWRIYVQRAGQILGEAVTRAAHPATVGRSAADTHLVMVIGVVATAIGYELVIEHPAGHNELPWLAVILGGPAVFLAGRARFEYEVFGRVSPSRLVGIAALLLPAPLLVRLAPLVAAILAAVVLTAVAVADARRAWGRPPEEAATPF</sequence>
<accession>A0ABY0KUV3</accession>
<feature type="transmembrane region" description="Helical" evidence="2">
    <location>
        <begin position="382"/>
        <end position="401"/>
    </location>
</feature>
<evidence type="ECO:0000256" key="1">
    <source>
        <dbReference type="SAM" id="MobiDB-lite"/>
    </source>
</evidence>
<gene>
    <name evidence="3" type="ORF">GA0070562_0567</name>
</gene>
<keyword evidence="2" id="KW-0472">Membrane</keyword>
<dbReference type="PANTHER" id="PTHR36840:SF1">
    <property type="entry name" value="BLL5714 PROTEIN"/>
    <property type="match status" value="1"/>
</dbReference>
<dbReference type="EMBL" id="FMCQ01000012">
    <property type="protein sequence ID" value="SCF14350.1"/>
    <property type="molecule type" value="Genomic_DNA"/>
</dbReference>
<proteinExistence type="predicted"/>
<reference evidence="3 4" key="1">
    <citation type="submission" date="2016-06" db="EMBL/GenBank/DDBJ databases">
        <authorList>
            <person name="Varghese N."/>
            <person name="Submissions Spin"/>
        </authorList>
    </citation>
    <scope>NUCLEOTIDE SEQUENCE [LARGE SCALE GENOMIC DNA]</scope>
    <source>
        <strain evidence="3 4">DSM 45142</strain>
    </source>
</reference>
<keyword evidence="2" id="KW-1133">Transmembrane helix</keyword>
<feature type="transmembrane region" description="Helical" evidence="2">
    <location>
        <begin position="258"/>
        <end position="277"/>
    </location>
</feature>
<dbReference type="PANTHER" id="PTHR36840">
    <property type="entry name" value="BLL5714 PROTEIN"/>
    <property type="match status" value="1"/>
</dbReference>
<organism evidence="3 4">
    <name type="scientific">Micromonospora tulbaghiae</name>
    <dbReference type="NCBI Taxonomy" id="479978"/>
    <lineage>
        <taxon>Bacteria</taxon>
        <taxon>Bacillati</taxon>
        <taxon>Actinomycetota</taxon>
        <taxon>Actinomycetes</taxon>
        <taxon>Micromonosporales</taxon>
        <taxon>Micromonosporaceae</taxon>
        <taxon>Micromonospora</taxon>
    </lineage>
</organism>
<name>A0ABY0KUV3_9ACTN</name>
<evidence type="ECO:0000256" key="2">
    <source>
        <dbReference type="SAM" id="Phobius"/>
    </source>
</evidence>
<feature type="transmembrane region" description="Helical" evidence="2">
    <location>
        <begin position="134"/>
        <end position="154"/>
    </location>
</feature>
<protein>
    <submittedName>
        <fullName evidence="3">Low temperature requirement protein LtrA</fullName>
    </submittedName>
</protein>
<feature type="compositionally biased region" description="Basic and acidic residues" evidence="1">
    <location>
        <begin position="1"/>
        <end position="12"/>
    </location>
</feature>
<keyword evidence="2" id="KW-0812">Transmembrane</keyword>
<evidence type="ECO:0000313" key="4">
    <source>
        <dbReference type="Proteomes" id="UP000199405"/>
    </source>
</evidence>
<feature type="transmembrane region" description="Helical" evidence="2">
    <location>
        <begin position="298"/>
        <end position="320"/>
    </location>
</feature>